<feature type="transmembrane region" description="Helical" evidence="1">
    <location>
        <begin position="164"/>
        <end position="187"/>
    </location>
</feature>
<sequence>MNTMSRRGAPMNKGRRTGFGSIETYTRLAPNVDKGWVEQFVLEQRLIGVSGKRIGDSLALVESHVAESGESAQAAFGDPQAYAKEDAPAQSERSSGRIDRGWGFGIVLGLAGMLLTTFSAQAGFAGESALQVTIGHLVVLAIVAAAVALLVLKTHALMRVLAQLPIRSWIGWMVLLAAMVGALFFLPHPIGEIGVLAASVIGVVLLTVGLLVQLRAYLGGRVEEDEIVGPGEQPGRSRAGLVAVLIFPAATIAMIGFSWLLQQIPDLI</sequence>
<evidence type="ECO:0008006" key="4">
    <source>
        <dbReference type="Google" id="ProtNLM"/>
    </source>
</evidence>
<comment type="caution">
    <text evidence="2">The sequence shown here is derived from an EMBL/GenBank/DDBJ whole genome shotgun (WGS) entry which is preliminary data.</text>
</comment>
<evidence type="ECO:0000313" key="3">
    <source>
        <dbReference type="Proteomes" id="UP000244978"/>
    </source>
</evidence>
<accession>A0A2U1SZZ7</accession>
<feature type="transmembrane region" description="Helical" evidence="1">
    <location>
        <begin position="130"/>
        <end position="152"/>
    </location>
</feature>
<name>A0A2U1SZZ7_9MICO</name>
<evidence type="ECO:0000313" key="2">
    <source>
        <dbReference type="EMBL" id="PWB97215.1"/>
    </source>
</evidence>
<dbReference type="EMBL" id="QEEX01000001">
    <property type="protein sequence ID" value="PWB97215.1"/>
    <property type="molecule type" value="Genomic_DNA"/>
</dbReference>
<gene>
    <name evidence="2" type="ORF">DF220_04735</name>
</gene>
<dbReference type="Proteomes" id="UP000244978">
    <property type="component" value="Unassembled WGS sequence"/>
</dbReference>
<dbReference type="RefSeq" id="WP_108997211.1">
    <property type="nucleotide sequence ID" value="NZ_QEEX01000001.1"/>
</dbReference>
<keyword evidence="1" id="KW-0472">Membrane</keyword>
<keyword evidence="1" id="KW-0812">Transmembrane</keyword>
<keyword evidence="1" id="KW-1133">Transmembrane helix</keyword>
<reference evidence="3" key="1">
    <citation type="submission" date="2018-04" db="EMBL/GenBank/DDBJ databases">
        <authorList>
            <person name="Liu S."/>
            <person name="Wang Z."/>
            <person name="Li J."/>
        </authorList>
    </citation>
    <scope>NUCLEOTIDE SEQUENCE [LARGE SCALE GENOMIC DNA]</scope>
    <source>
        <strain evidence="3">S1194</strain>
    </source>
</reference>
<dbReference type="AlphaFoldDB" id="A0A2U1SZZ7"/>
<feature type="transmembrane region" description="Helical" evidence="1">
    <location>
        <begin position="193"/>
        <end position="218"/>
    </location>
</feature>
<organism evidence="2 3">
    <name type="scientific">Homoserinimonas hongtaonis</name>
    <dbReference type="NCBI Taxonomy" id="2079791"/>
    <lineage>
        <taxon>Bacteria</taxon>
        <taxon>Bacillati</taxon>
        <taxon>Actinomycetota</taxon>
        <taxon>Actinomycetes</taxon>
        <taxon>Micrococcales</taxon>
        <taxon>Microbacteriaceae</taxon>
        <taxon>Homoserinimonas</taxon>
    </lineage>
</organism>
<proteinExistence type="predicted"/>
<keyword evidence="3" id="KW-1185">Reference proteome</keyword>
<feature type="transmembrane region" description="Helical" evidence="1">
    <location>
        <begin position="239"/>
        <end position="261"/>
    </location>
</feature>
<evidence type="ECO:0000256" key="1">
    <source>
        <dbReference type="SAM" id="Phobius"/>
    </source>
</evidence>
<protein>
    <recommendedName>
        <fullName evidence="4">DUF1129 domain-containing protein</fullName>
    </recommendedName>
</protein>
<feature type="transmembrane region" description="Helical" evidence="1">
    <location>
        <begin position="102"/>
        <end position="124"/>
    </location>
</feature>